<dbReference type="Gene3D" id="3.60.60.10">
    <property type="entry name" value="Penicillin V Acylase, Chain A"/>
    <property type="match status" value="1"/>
</dbReference>
<reference evidence="4" key="1">
    <citation type="submission" date="2020-10" db="EMBL/GenBank/DDBJ databases">
        <authorList>
            <person name="Gilroy R."/>
        </authorList>
    </citation>
    <scope>NUCLEOTIDE SEQUENCE</scope>
    <source>
        <strain evidence="4">ChiW17-6978</strain>
    </source>
</reference>
<evidence type="ECO:0000313" key="5">
    <source>
        <dbReference type="Proteomes" id="UP000886758"/>
    </source>
</evidence>
<evidence type="ECO:0000313" key="4">
    <source>
        <dbReference type="EMBL" id="HIT50321.1"/>
    </source>
</evidence>
<gene>
    <name evidence="4" type="ORF">IAD46_04780</name>
</gene>
<proteinExistence type="inferred from homology"/>
<name>A0A9D1GT85_9MOLU</name>
<comment type="similarity">
    <text evidence="1">Belongs to the peptidase C59 family.</text>
</comment>
<evidence type="ECO:0000256" key="1">
    <source>
        <dbReference type="ARBA" id="ARBA00006625"/>
    </source>
</evidence>
<dbReference type="AlphaFoldDB" id="A0A9D1GT85"/>
<dbReference type="SUPFAM" id="SSF56235">
    <property type="entry name" value="N-terminal nucleophile aminohydrolases (Ntn hydrolases)"/>
    <property type="match status" value="1"/>
</dbReference>
<evidence type="ECO:0000259" key="3">
    <source>
        <dbReference type="Pfam" id="PF02275"/>
    </source>
</evidence>
<dbReference type="Pfam" id="PF02275">
    <property type="entry name" value="CBAH"/>
    <property type="match status" value="1"/>
</dbReference>
<sequence>MKKIIKRIIVLTLAVLLIVIVAGGITVYSVWFNEINTAFSFKKIRNRDDSHQDGAVYEMDVKGSYYFEDFLKEGATSDSELIAFITEKITKGLIPMNITETDISCSAFTAKLPNGDRIFGRNYDMEQTNTCIVKTNPSHGYASVSTVDLRYLGLDTKKDVTGLVNRITALAAPYVPLDGINEKGVACAIFMSYQGEDDKSYSTNQTTDLPDITSTTMLRMILDYADSVEKAVELVQKYDLHDSANSSFHYMVADSTGKSAILEWVYGTDATDNDGTKRKLTVTYQDSDSEVGELEAAATDYQWVTNFIVAPGYYQSDDEKAGLNRYQIIGETLSKTNGLMQEEKDAFELLKNVGQRHLNSGLTIHSIVFNLTQRSYHMVTNEHFDDETAYFKYTV</sequence>
<dbReference type="EMBL" id="DVLF01000150">
    <property type="protein sequence ID" value="HIT50321.1"/>
    <property type="molecule type" value="Genomic_DNA"/>
</dbReference>
<keyword evidence="2 4" id="KW-0378">Hydrolase</keyword>
<dbReference type="GO" id="GO:0016787">
    <property type="term" value="F:hydrolase activity"/>
    <property type="evidence" value="ECO:0007669"/>
    <property type="project" value="UniProtKB-KW"/>
</dbReference>
<dbReference type="PANTHER" id="PTHR35527">
    <property type="entry name" value="CHOLOYLGLYCINE HYDROLASE"/>
    <property type="match status" value="1"/>
</dbReference>
<protein>
    <submittedName>
        <fullName evidence="4">Linear amide C-N hydrolase</fullName>
    </submittedName>
</protein>
<dbReference type="Proteomes" id="UP000886758">
    <property type="component" value="Unassembled WGS sequence"/>
</dbReference>
<dbReference type="PANTHER" id="PTHR35527:SF2">
    <property type="entry name" value="HYDROLASE"/>
    <property type="match status" value="1"/>
</dbReference>
<dbReference type="InterPro" id="IPR052193">
    <property type="entry name" value="Peptidase_C59"/>
</dbReference>
<evidence type="ECO:0000256" key="2">
    <source>
        <dbReference type="ARBA" id="ARBA00022801"/>
    </source>
</evidence>
<organism evidence="4 5">
    <name type="scientific">Candidatus Pelethenecus faecipullorum</name>
    <dbReference type="NCBI Taxonomy" id="2840900"/>
    <lineage>
        <taxon>Bacteria</taxon>
        <taxon>Bacillati</taxon>
        <taxon>Mycoplasmatota</taxon>
        <taxon>Mollicutes</taxon>
        <taxon>Candidatus Pelethenecus</taxon>
    </lineage>
</organism>
<dbReference type="InterPro" id="IPR029055">
    <property type="entry name" value="Ntn_hydrolases_N"/>
</dbReference>
<dbReference type="InterPro" id="IPR029132">
    <property type="entry name" value="CBAH/NAAA_C"/>
</dbReference>
<comment type="caution">
    <text evidence="4">The sequence shown here is derived from an EMBL/GenBank/DDBJ whole genome shotgun (WGS) entry which is preliminary data.</text>
</comment>
<feature type="domain" description="Choloylglycine hydrolase/NAAA C-terminal" evidence="3">
    <location>
        <begin position="105"/>
        <end position="264"/>
    </location>
</feature>
<reference evidence="4" key="2">
    <citation type="journal article" date="2021" name="PeerJ">
        <title>Extensive microbial diversity within the chicken gut microbiome revealed by metagenomics and culture.</title>
        <authorList>
            <person name="Gilroy R."/>
            <person name="Ravi A."/>
            <person name="Getino M."/>
            <person name="Pursley I."/>
            <person name="Horton D.L."/>
            <person name="Alikhan N.F."/>
            <person name="Baker D."/>
            <person name="Gharbi K."/>
            <person name="Hall N."/>
            <person name="Watson M."/>
            <person name="Adriaenssens E.M."/>
            <person name="Foster-Nyarko E."/>
            <person name="Jarju S."/>
            <person name="Secka A."/>
            <person name="Antonio M."/>
            <person name="Oren A."/>
            <person name="Chaudhuri R.R."/>
            <person name="La Ragione R."/>
            <person name="Hildebrand F."/>
            <person name="Pallen M.J."/>
        </authorList>
    </citation>
    <scope>NUCLEOTIDE SEQUENCE</scope>
    <source>
        <strain evidence="4">ChiW17-6978</strain>
    </source>
</reference>
<accession>A0A9D1GT85</accession>